<keyword evidence="1" id="KW-0067">ATP-binding</keyword>
<dbReference type="EMBL" id="CM000781">
    <property type="protein sequence ID" value="AQK67740.1"/>
    <property type="molecule type" value="Genomic_DNA"/>
</dbReference>
<reference evidence="1" key="1">
    <citation type="submission" date="2015-12" db="EMBL/GenBank/DDBJ databases">
        <title>Update maize B73 reference genome by single molecule sequencing technologies.</title>
        <authorList>
            <consortium name="Maize Genome Sequencing Project"/>
            <person name="Ware D."/>
        </authorList>
    </citation>
    <scope>NUCLEOTIDE SEQUENCE</scope>
    <source>
        <tissue evidence="1">Seedling</tissue>
    </source>
</reference>
<proteinExistence type="predicted"/>
<keyword evidence="1" id="KW-0547">Nucleotide-binding</keyword>
<dbReference type="GO" id="GO:0004386">
    <property type="term" value="F:helicase activity"/>
    <property type="evidence" value="ECO:0007669"/>
    <property type="project" value="UniProtKB-KW"/>
</dbReference>
<organism evidence="1">
    <name type="scientific">Zea mays</name>
    <name type="common">Maize</name>
    <dbReference type="NCBI Taxonomy" id="4577"/>
    <lineage>
        <taxon>Eukaryota</taxon>
        <taxon>Viridiplantae</taxon>
        <taxon>Streptophyta</taxon>
        <taxon>Embryophyta</taxon>
        <taxon>Tracheophyta</taxon>
        <taxon>Spermatophyta</taxon>
        <taxon>Magnoliopsida</taxon>
        <taxon>Liliopsida</taxon>
        <taxon>Poales</taxon>
        <taxon>Poaceae</taxon>
        <taxon>PACMAD clade</taxon>
        <taxon>Panicoideae</taxon>
        <taxon>Andropogonodae</taxon>
        <taxon>Andropogoneae</taxon>
        <taxon>Tripsacinae</taxon>
        <taxon>Zea</taxon>
    </lineage>
</organism>
<gene>
    <name evidence="1" type="ORF">ZEAMMB73_Zm00001d014967</name>
</gene>
<protein>
    <submittedName>
        <fullName evidence="1">Helicase protein MOM1</fullName>
    </submittedName>
</protein>
<keyword evidence="1" id="KW-0347">Helicase</keyword>
<sequence>MVVCARCGCWRDTTTSFGGRRQRVEEGGAAAGGGSRRRRLERCALQPVGEGEIGNFVIMICGLRQYNINPTNYRYRWSH</sequence>
<dbReference type="AlphaFoldDB" id="A0A1D6GYB3"/>
<name>A0A1D6GYB3_MAIZE</name>
<evidence type="ECO:0000313" key="1">
    <source>
        <dbReference type="EMBL" id="AQK67740.1"/>
    </source>
</evidence>
<keyword evidence="1" id="KW-0378">Hydrolase</keyword>
<accession>A0A1D6GYB3</accession>